<proteinExistence type="predicted"/>
<evidence type="ECO:0000256" key="5">
    <source>
        <dbReference type="SAM" id="Phobius"/>
    </source>
</evidence>
<sequence length="131" mass="14386">MKPQDIKVVDGGALGLVDTMTSVCEGIVEQQRMRPKVYKRRFIGMLGLFALNICCSVAWIDMASVVDFAAVHFDTSASTINWFSTSFLFVALGANWPASVAVRKSIKLAMMISSGLMVIGTWVMYCGTRIH</sequence>
<keyword evidence="4 5" id="KW-0472">Membrane</keyword>
<dbReference type="Proteomes" id="UP000270866">
    <property type="component" value="Unassembled WGS sequence"/>
</dbReference>
<feature type="transmembrane region" description="Helical" evidence="5">
    <location>
        <begin position="42"/>
        <end position="60"/>
    </location>
</feature>
<comment type="subcellular location">
    <subcellularLocation>
        <location evidence="1">Membrane</location>
        <topology evidence="1">Multi-pass membrane protein</topology>
    </subcellularLocation>
</comment>
<dbReference type="PANTHER" id="PTHR10924">
    <property type="entry name" value="MAJOR FACILITATOR SUPERFAMILY PROTEIN-RELATED"/>
    <property type="match status" value="1"/>
</dbReference>
<protein>
    <submittedName>
        <fullName evidence="6">Uncharacterized protein</fullName>
    </submittedName>
</protein>
<dbReference type="EMBL" id="MRCU01000016">
    <property type="protein sequence ID" value="RKK07440.1"/>
    <property type="molecule type" value="Genomic_DNA"/>
</dbReference>
<gene>
    <name evidence="6" type="ORF">BFJ65_g17646</name>
</gene>
<reference evidence="6 7" key="1">
    <citation type="journal article" date="2018" name="Sci. Rep.">
        <title>Characterisation of pathogen-specific regions and novel effector candidates in Fusarium oxysporum f. sp. cepae.</title>
        <authorList>
            <person name="Armitage A.D."/>
            <person name="Taylor A."/>
            <person name="Sobczyk M.K."/>
            <person name="Baxter L."/>
            <person name="Greenfield B.P."/>
            <person name="Bates H.J."/>
            <person name="Wilson F."/>
            <person name="Jackson A.C."/>
            <person name="Ott S."/>
            <person name="Harrison R.J."/>
            <person name="Clarkson J.P."/>
        </authorList>
    </citation>
    <scope>NUCLEOTIDE SEQUENCE [LARGE SCALE GENOMIC DNA]</scope>
    <source>
        <strain evidence="6 7">FoC_Fus2</strain>
    </source>
</reference>
<dbReference type="AlphaFoldDB" id="A0A3L6MTS3"/>
<keyword evidence="2 5" id="KW-0812">Transmembrane</keyword>
<dbReference type="InterPro" id="IPR036259">
    <property type="entry name" value="MFS_trans_sf"/>
</dbReference>
<organism evidence="6 7">
    <name type="scientific">Fusarium oxysporum f. sp. cepae</name>
    <dbReference type="NCBI Taxonomy" id="396571"/>
    <lineage>
        <taxon>Eukaryota</taxon>
        <taxon>Fungi</taxon>
        <taxon>Dikarya</taxon>
        <taxon>Ascomycota</taxon>
        <taxon>Pezizomycotina</taxon>
        <taxon>Sordariomycetes</taxon>
        <taxon>Hypocreomycetidae</taxon>
        <taxon>Hypocreales</taxon>
        <taxon>Nectriaceae</taxon>
        <taxon>Fusarium</taxon>
        <taxon>Fusarium oxysporum species complex</taxon>
    </lineage>
</organism>
<dbReference type="PANTHER" id="PTHR10924:SF6">
    <property type="entry name" value="SOLUTE CARRIER FAMILY 49 MEMBER A3"/>
    <property type="match status" value="1"/>
</dbReference>
<evidence type="ECO:0000256" key="1">
    <source>
        <dbReference type="ARBA" id="ARBA00004141"/>
    </source>
</evidence>
<keyword evidence="3 5" id="KW-1133">Transmembrane helix</keyword>
<dbReference type="InterPro" id="IPR049680">
    <property type="entry name" value="FLVCR1-2_SLC49-like"/>
</dbReference>
<dbReference type="SUPFAM" id="SSF103473">
    <property type="entry name" value="MFS general substrate transporter"/>
    <property type="match status" value="1"/>
</dbReference>
<evidence type="ECO:0000313" key="6">
    <source>
        <dbReference type="EMBL" id="RKK07440.1"/>
    </source>
</evidence>
<evidence type="ECO:0000313" key="7">
    <source>
        <dbReference type="Proteomes" id="UP000270866"/>
    </source>
</evidence>
<dbReference type="GO" id="GO:0016020">
    <property type="term" value="C:membrane"/>
    <property type="evidence" value="ECO:0007669"/>
    <property type="project" value="UniProtKB-SubCell"/>
</dbReference>
<evidence type="ECO:0000256" key="3">
    <source>
        <dbReference type="ARBA" id="ARBA00022989"/>
    </source>
</evidence>
<evidence type="ECO:0000256" key="4">
    <source>
        <dbReference type="ARBA" id="ARBA00023136"/>
    </source>
</evidence>
<comment type="caution">
    <text evidence="6">The sequence shown here is derived from an EMBL/GenBank/DDBJ whole genome shotgun (WGS) entry which is preliminary data.</text>
</comment>
<accession>A0A3L6MTS3</accession>
<feature type="transmembrane region" description="Helical" evidence="5">
    <location>
        <begin position="108"/>
        <end position="125"/>
    </location>
</feature>
<name>A0A3L6MTS3_FUSOX</name>
<evidence type="ECO:0000256" key="2">
    <source>
        <dbReference type="ARBA" id="ARBA00022692"/>
    </source>
</evidence>
<feature type="transmembrane region" description="Helical" evidence="5">
    <location>
        <begin position="80"/>
        <end position="96"/>
    </location>
</feature>